<evidence type="ECO:0000256" key="2">
    <source>
        <dbReference type="SAM" id="Phobius"/>
    </source>
</evidence>
<feature type="compositionally biased region" description="Basic and acidic residues" evidence="1">
    <location>
        <begin position="93"/>
        <end position="102"/>
    </location>
</feature>
<feature type="region of interest" description="Disordered" evidence="1">
    <location>
        <begin position="51"/>
        <end position="102"/>
    </location>
</feature>
<dbReference type="InterPro" id="IPR016186">
    <property type="entry name" value="C-type_lectin-like/link_sf"/>
</dbReference>
<keyword evidence="2" id="KW-0472">Membrane</keyword>
<name>A0A914CQH4_9BILA</name>
<protein>
    <submittedName>
        <fullName evidence="4">C-type lectin domain-containing protein</fullName>
    </submittedName>
</protein>
<feature type="transmembrane region" description="Helical" evidence="2">
    <location>
        <begin position="123"/>
        <end position="145"/>
    </location>
</feature>
<accession>A0A914CQH4</accession>
<reference evidence="4" key="1">
    <citation type="submission" date="2022-11" db="UniProtKB">
        <authorList>
            <consortium name="WormBaseParasite"/>
        </authorList>
    </citation>
    <scope>IDENTIFICATION</scope>
</reference>
<dbReference type="CDD" id="cd00037">
    <property type="entry name" value="CLECT"/>
    <property type="match status" value="1"/>
</dbReference>
<evidence type="ECO:0000313" key="4">
    <source>
        <dbReference type="WBParaSite" id="ACRNAN_scaffold13351.g33104.t1"/>
    </source>
</evidence>
<dbReference type="AlphaFoldDB" id="A0A914CQH4"/>
<feature type="compositionally biased region" description="Polar residues" evidence="1">
    <location>
        <begin position="75"/>
        <end position="91"/>
    </location>
</feature>
<organism evidence="3 4">
    <name type="scientific">Acrobeloides nanus</name>
    <dbReference type="NCBI Taxonomy" id="290746"/>
    <lineage>
        <taxon>Eukaryota</taxon>
        <taxon>Metazoa</taxon>
        <taxon>Ecdysozoa</taxon>
        <taxon>Nematoda</taxon>
        <taxon>Chromadorea</taxon>
        <taxon>Rhabditida</taxon>
        <taxon>Tylenchina</taxon>
        <taxon>Cephalobomorpha</taxon>
        <taxon>Cephaloboidea</taxon>
        <taxon>Cephalobidae</taxon>
        <taxon>Acrobeloides</taxon>
    </lineage>
</organism>
<keyword evidence="2" id="KW-1133">Transmembrane helix</keyword>
<keyword evidence="2" id="KW-0812">Transmembrane</keyword>
<dbReference type="Gene3D" id="3.10.100.10">
    <property type="entry name" value="Mannose-Binding Protein A, subunit A"/>
    <property type="match status" value="1"/>
</dbReference>
<sequence>MTGVFGNIEKSHVKIGPNDYIFSQTNKSVSENDRSFDLNFSSGWSAPRPALSPHRYNAPSSPVPPSQVPPLKPTSRVTPISQLNNTWTNQDPEPPKRNEIEPRTTSNKLCGCLPPFKDNKKCYIITICVICTILVAAIIVTTVLVTKKPNNSSNDYYGDYTTEIYIIPTGSTKASDPGCPNGGWSAYNDKCYKIYYGKTTFNDAETTCEKEGGNLVSIH</sequence>
<evidence type="ECO:0000313" key="3">
    <source>
        <dbReference type="Proteomes" id="UP000887540"/>
    </source>
</evidence>
<dbReference type="WBParaSite" id="ACRNAN_scaffold13351.g33104.t1">
    <property type="protein sequence ID" value="ACRNAN_scaffold13351.g33104.t1"/>
    <property type="gene ID" value="ACRNAN_scaffold13351.g33104"/>
</dbReference>
<dbReference type="InterPro" id="IPR016187">
    <property type="entry name" value="CTDL_fold"/>
</dbReference>
<dbReference type="SUPFAM" id="SSF56436">
    <property type="entry name" value="C-type lectin-like"/>
    <property type="match status" value="1"/>
</dbReference>
<proteinExistence type="predicted"/>
<evidence type="ECO:0000256" key="1">
    <source>
        <dbReference type="SAM" id="MobiDB-lite"/>
    </source>
</evidence>
<dbReference type="Proteomes" id="UP000887540">
    <property type="component" value="Unplaced"/>
</dbReference>
<keyword evidence="3" id="KW-1185">Reference proteome</keyword>
<feature type="compositionally biased region" description="Pro residues" evidence="1">
    <location>
        <begin position="61"/>
        <end position="72"/>
    </location>
</feature>